<organism evidence="5 6">
    <name type="scientific">Hermanssonia centrifuga</name>
    <dbReference type="NCBI Taxonomy" id="98765"/>
    <lineage>
        <taxon>Eukaryota</taxon>
        <taxon>Fungi</taxon>
        <taxon>Dikarya</taxon>
        <taxon>Basidiomycota</taxon>
        <taxon>Agaricomycotina</taxon>
        <taxon>Agaricomycetes</taxon>
        <taxon>Polyporales</taxon>
        <taxon>Meruliaceae</taxon>
        <taxon>Hermanssonia</taxon>
    </lineage>
</organism>
<sequence length="240" mass="26966">MAAIYGIPAAANYHTTPTHPTSKQRGYRLCDRCGSVEQPSMRFRLCGGCSQECQKMHWPTHKPICQHTSHQISSSKQQLMGVGINEDIVKGLRKFTSAHATLLGWSGFQALQLKRMPSNVRQHALLIELAYRPSTDSLRRFSIKSTHVVPRTYVTDNDPLVGEDIRRREDRCRKSGGIGTAVIVIQCGEISQVMPVEVDSPSRISWDSREDWTEVLRHFVDSGRTDFKPISTTARGIVYG</sequence>
<evidence type="ECO:0000256" key="2">
    <source>
        <dbReference type="ARBA" id="ARBA00022771"/>
    </source>
</evidence>
<dbReference type="SUPFAM" id="SSF144232">
    <property type="entry name" value="HIT/MYND zinc finger-like"/>
    <property type="match status" value="1"/>
</dbReference>
<keyword evidence="6" id="KW-1185">Reference proteome</keyword>
<keyword evidence="2" id="KW-0863">Zinc-finger</keyword>
<dbReference type="EMBL" id="MLYV02001193">
    <property type="protein sequence ID" value="PSR72367.1"/>
    <property type="molecule type" value="Genomic_DNA"/>
</dbReference>
<dbReference type="GO" id="GO:0008270">
    <property type="term" value="F:zinc ion binding"/>
    <property type="evidence" value="ECO:0007669"/>
    <property type="project" value="UniProtKB-KW"/>
</dbReference>
<evidence type="ECO:0000259" key="4">
    <source>
        <dbReference type="Pfam" id="PF01753"/>
    </source>
</evidence>
<dbReference type="OrthoDB" id="432970at2759"/>
<accession>A0A2R6NJ05</accession>
<dbReference type="STRING" id="98765.A0A2R6NJ05"/>
<name>A0A2R6NJ05_9APHY</name>
<comment type="caution">
    <text evidence="5">The sequence shown here is derived from an EMBL/GenBank/DDBJ whole genome shotgun (WGS) entry which is preliminary data.</text>
</comment>
<keyword evidence="3" id="KW-0862">Zinc</keyword>
<dbReference type="Gene3D" id="6.10.140.2220">
    <property type="match status" value="1"/>
</dbReference>
<dbReference type="InterPro" id="IPR002893">
    <property type="entry name" value="Znf_MYND"/>
</dbReference>
<evidence type="ECO:0000256" key="1">
    <source>
        <dbReference type="ARBA" id="ARBA00022723"/>
    </source>
</evidence>
<dbReference type="AlphaFoldDB" id="A0A2R6NJ05"/>
<dbReference type="Pfam" id="PF01753">
    <property type="entry name" value="zf-MYND"/>
    <property type="match status" value="1"/>
</dbReference>
<feature type="domain" description="MYND-type" evidence="4">
    <location>
        <begin position="30"/>
        <end position="65"/>
    </location>
</feature>
<evidence type="ECO:0000256" key="3">
    <source>
        <dbReference type="ARBA" id="ARBA00022833"/>
    </source>
</evidence>
<evidence type="ECO:0000313" key="6">
    <source>
        <dbReference type="Proteomes" id="UP000186601"/>
    </source>
</evidence>
<reference evidence="5 6" key="1">
    <citation type="submission" date="2018-02" db="EMBL/GenBank/DDBJ databases">
        <title>Genome sequence of the basidiomycete white-rot fungus Phlebia centrifuga.</title>
        <authorList>
            <person name="Granchi Z."/>
            <person name="Peng M."/>
            <person name="de Vries R.P."/>
            <person name="Hilden K."/>
            <person name="Makela M.R."/>
            <person name="Grigoriev I."/>
            <person name="Riley R."/>
        </authorList>
    </citation>
    <scope>NUCLEOTIDE SEQUENCE [LARGE SCALE GENOMIC DNA]</scope>
    <source>
        <strain evidence="5 6">FBCC195</strain>
    </source>
</reference>
<gene>
    <name evidence="5" type="ORF">PHLCEN_2v11773</name>
</gene>
<dbReference type="Proteomes" id="UP000186601">
    <property type="component" value="Unassembled WGS sequence"/>
</dbReference>
<keyword evidence="1" id="KW-0479">Metal-binding</keyword>
<evidence type="ECO:0000313" key="5">
    <source>
        <dbReference type="EMBL" id="PSR72367.1"/>
    </source>
</evidence>
<protein>
    <recommendedName>
        <fullName evidence="4">MYND-type domain-containing protein</fullName>
    </recommendedName>
</protein>
<proteinExistence type="predicted"/>